<dbReference type="RefSeq" id="XP_001483619.2">
    <property type="nucleotide sequence ID" value="XM_001483569.1"/>
</dbReference>
<dbReference type="KEGG" id="pgu:PGUG_04348"/>
<name>A5DM47_PICGU</name>
<dbReference type="SUPFAM" id="SSF74784">
    <property type="entry name" value="Translin"/>
    <property type="match status" value="1"/>
</dbReference>
<keyword evidence="4" id="KW-0963">Cytoplasm</keyword>
<keyword evidence="7" id="KW-1185">Reference proteome</keyword>
<dbReference type="GO" id="GO:0005737">
    <property type="term" value="C:cytoplasm"/>
    <property type="evidence" value="ECO:0007669"/>
    <property type="project" value="UniProtKB-SubCell"/>
</dbReference>
<evidence type="ECO:0000313" key="6">
    <source>
        <dbReference type="EMBL" id="EDK40250.2"/>
    </source>
</evidence>
<keyword evidence="5" id="KW-0539">Nucleus</keyword>
<dbReference type="AlphaFoldDB" id="A5DM47"/>
<evidence type="ECO:0000256" key="5">
    <source>
        <dbReference type="ARBA" id="ARBA00023242"/>
    </source>
</evidence>
<evidence type="ECO:0008006" key="8">
    <source>
        <dbReference type="Google" id="ProtNLM"/>
    </source>
</evidence>
<dbReference type="Gene3D" id="1.20.58.190">
    <property type="entry name" value="Translin, domain 1"/>
    <property type="match status" value="1"/>
</dbReference>
<evidence type="ECO:0000256" key="3">
    <source>
        <dbReference type="ARBA" id="ARBA00005902"/>
    </source>
</evidence>
<comment type="subcellular location">
    <subcellularLocation>
        <location evidence="2">Cytoplasm</location>
    </subcellularLocation>
    <subcellularLocation>
        <location evidence="1">Nucleus</location>
    </subcellularLocation>
</comment>
<dbReference type="InParanoid" id="A5DM47"/>
<dbReference type="EMBL" id="CH408159">
    <property type="protein sequence ID" value="EDK40250.2"/>
    <property type="molecule type" value="Genomic_DNA"/>
</dbReference>
<reference evidence="6 7" key="1">
    <citation type="journal article" date="2009" name="Nature">
        <title>Evolution of pathogenicity and sexual reproduction in eight Candida genomes.</title>
        <authorList>
            <person name="Butler G."/>
            <person name="Rasmussen M.D."/>
            <person name="Lin M.F."/>
            <person name="Santos M.A."/>
            <person name="Sakthikumar S."/>
            <person name="Munro C.A."/>
            <person name="Rheinbay E."/>
            <person name="Grabherr M."/>
            <person name="Forche A."/>
            <person name="Reedy J.L."/>
            <person name="Agrafioti I."/>
            <person name="Arnaud M.B."/>
            <person name="Bates S."/>
            <person name="Brown A.J."/>
            <person name="Brunke S."/>
            <person name="Costanzo M.C."/>
            <person name="Fitzpatrick D.A."/>
            <person name="de Groot P.W."/>
            <person name="Harris D."/>
            <person name="Hoyer L.L."/>
            <person name="Hube B."/>
            <person name="Klis F.M."/>
            <person name="Kodira C."/>
            <person name="Lennard N."/>
            <person name="Logue M.E."/>
            <person name="Martin R."/>
            <person name="Neiman A.M."/>
            <person name="Nikolaou E."/>
            <person name="Quail M.A."/>
            <person name="Quinn J."/>
            <person name="Santos M.C."/>
            <person name="Schmitzberger F.F."/>
            <person name="Sherlock G."/>
            <person name="Shah P."/>
            <person name="Silverstein K.A."/>
            <person name="Skrzypek M.S."/>
            <person name="Soll D."/>
            <person name="Staggs R."/>
            <person name="Stansfield I."/>
            <person name="Stumpf M.P."/>
            <person name="Sudbery P.E."/>
            <person name="Srikantha T."/>
            <person name="Zeng Q."/>
            <person name="Berman J."/>
            <person name="Berriman M."/>
            <person name="Heitman J."/>
            <person name="Gow N.A."/>
            <person name="Lorenz M.C."/>
            <person name="Birren B.W."/>
            <person name="Kellis M."/>
            <person name="Cuomo C.A."/>
        </authorList>
    </citation>
    <scope>NUCLEOTIDE SEQUENCE [LARGE SCALE GENOMIC DNA]</scope>
    <source>
        <strain evidence="7">ATCC 6260 / CBS 566 / DSM 6381 / JCM 1539 / NBRC 10279 / NRRL Y-324</strain>
    </source>
</reference>
<evidence type="ECO:0000256" key="1">
    <source>
        <dbReference type="ARBA" id="ARBA00004123"/>
    </source>
</evidence>
<dbReference type="eggNOG" id="KOG3066">
    <property type="taxonomic scope" value="Eukaryota"/>
</dbReference>
<organism evidence="6 7">
    <name type="scientific">Meyerozyma guilliermondii (strain ATCC 6260 / CBS 566 / DSM 6381 / JCM 1539 / NBRC 10279 / NRRL Y-324)</name>
    <name type="common">Yeast</name>
    <name type="synonym">Candida guilliermondii</name>
    <dbReference type="NCBI Taxonomy" id="294746"/>
    <lineage>
        <taxon>Eukaryota</taxon>
        <taxon>Fungi</taxon>
        <taxon>Dikarya</taxon>
        <taxon>Ascomycota</taxon>
        <taxon>Saccharomycotina</taxon>
        <taxon>Pichiomycetes</taxon>
        <taxon>Debaryomycetaceae</taxon>
        <taxon>Meyerozyma</taxon>
    </lineage>
</organism>
<comment type="similarity">
    <text evidence="3">Belongs to the translin family.</text>
</comment>
<proteinExistence type="inferred from homology"/>
<dbReference type="OMA" id="CTGEIMR"/>
<gene>
    <name evidence="6" type="ORF">PGUG_04348</name>
</gene>
<dbReference type="HOGENOM" id="CLU_067225_2_1_1"/>
<protein>
    <recommendedName>
        <fullName evidence="8">Translin</fullName>
    </recommendedName>
</protein>
<dbReference type="InterPro" id="IPR016069">
    <property type="entry name" value="Translin_C"/>
</dbReference>
<dbReference type="GO" id="GO:0043565">
    <property type="term" value="F:sequence-specific DNA binding"/>
    <property type="evidence" value="ECO:0007669"/>
    <property type="project" value="InterPro"/>
</dbReference>
<sequence>MSLQTIFGEAKTFLDNLHNEREEVIRICRDINSHSKKLIFSVHRASAHSPNRAVVENHLKILAEKLATLYYGYAQNESYYSYKGTVSNCIEELIEALLFAYYLAHRTLLSFENLQYIVVFLIQSYNYETKQANEEPLANCIDLLLFQPEKTPQIDPQNRSQFAHMSNSVFLPGDYFMGIFDFTGELMRYTITEMAQRDASSVGISPDVLGNLQFLRSLYSHVTLLVSKYPHLNVSRGTFTTDKKQTATLRKKLEVFRQSVEKVESAICGAAINGNEPTMASVEEL</sequence>
<dbReference type="OrthoDB" id="31005at2759"/>
<dbReference type="Proteomes" id="UP000001997">
    <property type="component" value="Unassembled WGS sequence"/>
</dbReference>
<dbReference type="InterPro" id="IPR016068">
    <property type="entry name" value="Translin_N"/>
</dbReference>
<dbReference type="InterPro" id="IPR002848">
    <property type="entry name" value="Translin_fam"/>
</dbReference>
<evidence type="ECO:0000313" key="7">
    <source>
        <dbReference type="Proteomes" id="UP000001997"/>
    </source>
</evidence>
<evidence type="ECO:0000256" key="4">
    <source>
        <dbReference type="ARBA" id="ARBA00022490"/>
    </source>
</evidence>
<dbReference type="GeneID" id="5125585"/>
<dbReference type="Gene3D" id="1.20.58.200">
    <property type="entry name" value="Translin, domain 2"/>
    <property type="match status" value="1"/>
</dbReference>
<dbReference type="InterPro" id="IPR036081">
    <property type="entry name" value="Translin_sf"/>
</dbReference>
<evidence type="ECO:0000256" key="2">
    <source>
        <dbReference type="ARBA" id="ARBA00004496"/>
    </source>
</evidence>
<dbReference type="PANTHER" id="PTHR10741">
    <property type="entry name" value="TRANSLIN AND TRANSLIN ASSOCIATED PROTEIN X"/>
    <property type="match status" value="1"/>
</dbReference>
<dbReference type="VEuPathDB" id="FungiDB:PGUG_04348"/>
<dbReference type="Pfam" id="PF01997">
    <property type="entry name" value="Translin"/>
    <property type="match status" value="1"/>
</dbReference>
<accession>A5DM47</accession>
<dbReference type="CDD" id="cd14820">
    <property type="entry name" value="TRAX"/>
    <property type="match status" value="1"/>
</dbReference>
<dbReference type="GO" id="GO:0005634">
    <property type="term" value="C:nucleus"/>
    <property type="evidence" value="ECO:0007669"/>
    <property type="project" value="UniProtKB-SubCell"/>
</dbReference>